<keyword evidence="5 13" id="KW-0812">Transmembrane</keyword>
<keyword evidence="10" id="KW-0464">Manganese</keyword>
<feature type="transmembrane region" description="Helical" evidence="13">
    <location>
        <begin position="59"/>
        <end position="78"/>
    </location>
</feature>
<evidence type="ECO:0000256" key="12">
    <source>
        <dbReference type="PIRSR" id="PIRSR600917-52"/>
    </source>
</evidence>
<comment type="similarity">
    <text evidence="3 8">Belongs to the LTA synthase family.</text>
</comment>
<dbReference type="SUPFAM" id="SSF53649">
    <property type="entry name" value="Alkaline phosphatase-like"/>
    <property type="match status" value="1"/>
</dbReference>
<dbReference type="PANTHER" id="PTHR47371">
    <property type="entry name" value="LIPOTEICHOIC ACID SYNTHASE"/>
    <property type="match status" value="1"/>
</dbReference>
<dbReference type="GO" id="GO:0005886">
    <property type="term" value="C:plasma membrane"/>
    <property type="evidence" value="ECO:0007669"/>
    <property type="project" value="UniProtKB-SubCell"/>
</dbReference>
<feature type="transmembrane region" description="Helical" evidence="13">
    <location>
        <begin position="139"/>
        <end position="158"/>
    </location>
</feature>
<organism evidence="15 16">
    <name type="scientific">Paenibacillus woosongensis</name>
    <dbReference type="NCBI Taxonomy" id="307580"/>
    <lineage>
        <taxon>Bacteria</taxon>
        <taxon>Bacillati</taxon>
        <taxon>Bacillota</taxon>
        <taxon>Bacilli</taxon>
        <taxon>Bacillales</taxon>
        <taxon>Paenibacillaceae</taxon>
        <taxon>Paenibacillus</taxon>
    </lineage>
</organism>
<feature type="binding site" evidence="11">
    <location>
        <position position="511"/>
    </location>
    <ligand>
        <name>Mn(2+)</name>
        <dbReference type="ChEBI" id="CHEBI:29035"/>
    </ligand>
</feature>
<evidence type="ECO:0000256" key="8">
    <source>
        <dbReference type="PIRNR" id="PIRNR005091"/>
    </source>
</evidence>
<evidence type="ECO:0000313" key="16">
    <source>
        <dbReference type="Proteomes" id="UP001177943"/>
    </source>
</evidence>
<evidence type="ECO:0000256" key="13">
    <source>
        <dbReference type="SAM" id="Phobius"/>
    </source>
</evidence>
<feature type="binding site" evidence="11">
    <location>
        <position position="296"/>
    </location>
    <ligand>
        <name>Mn(2+)</name>
        <dbReference type="ChEBI" id="CHEBI:29035"/>
    </ligand>
</feature>
<dbReference type="AlphaFoldDB" id="A0AA95IAF7"/>
<evidence type="ECO:0000313" key="15">
    <source>
        <dbReference type="EMBL" id="WHX50833.1"/>
    </source>
</evidence>
<protein>
    <submittedName>
        <fullName evidence="15">LTA synthase family protein</fullName>
        <ecNumber evidence="15">2.7.8.-</ecNumber>
    </submittedName>
</protein>
<dbReference type="Pfam" id="PF00884">
    <property type="entry name" value="Sulfatase"/>
    <property type="match status" value="1"/>
</dbReference>
<reference evidence="15" key="1">
    <citation type="submission" date="2023-05" db="EMBL/GenBank/DDBJ databases">
        <title>Comparative genomics of Bacillaceae isolates and their secondary metabolite potential.</title>
        <authorList>
            <person name="Song L."/>
            <person name="Nielsen L.J."/>
            <person name="Mohite O."/>
            <person name="Xu X."/>
            <person name="Weber T."/>
            <person name="Kovacs A.T."/>
        </authorList>
    </citation>
    <scope>NUCLEOTIDE SEQUENCE</scope>
    <source>
        <strain evidence="15">B2_4</strain>
    </source>
</reference>
<dbReference type="PANTHER" id="PTHR47371:SF3">
    <property type="entry name" value="PHOSPHOGLYCEROL TRANSFERASE I"/>
    <property type="match status" value="1"/>
</dbReference>
<proteinExistence type="inferred from homology"/>
<feature type="transmembrane region" description="Helical" evidence="13">
    <location>
        <begin position="189"/>
        <end position="210"/>
    </location>
</feature>
<keyword evidence="4 8" id="KW-1003">Cell membrane</keyword>
<name>A0AA95IAF7_9BACL</name>
<gene>
    <name evidence="15" type="ORF">QNH46_09405</name>
</gene>
<dbReference type="InterPro" id="IPR000917">
    <property type="entry name" value="Sulfatase_N"/>
</dbReference>
<dbReference type="GO" id="GO:0046872">
    <property type="term" value="F:metal ion binding"/>
    <property type="evidence" value="ECO:0007669"/>
    <property type="project" value="UniProtKB-KW"/>
</dbReference>
<evidence type="ECO:0000256" key="9">
    <source>
        <dbReference type="PIRSR" id="PIRSR005091-1"/>
    </source>
</evidence>
<evidence type="ECO:0000256" key="10">
    <source>
        <dbReference type="PIRSR" id="PIRSR005091-2"/>
    </source>
</evidence>
<keyword evidence="7 8" id="KW-0472">Membrane</keyword>
<evidence type="ECO:0000256" key="4">
    <source>
        <dbReference type="ARBA" id="ARBA00022475"/>
    </source>
</evidence>
<dbReference type="InterPro" id="IPR017850">
    <property type="entry name" value="Alkaline_phosphatase_core_sf"/>
</dbReference>
<feature type="active site" evidence="9">
    <location>
        <position position="338"/>
    </location>
</feature>
<evidence type="ECO:0000256" key="2">
    <source>
        <dbReference type="ARBA" id="ARBA00004936"/>
    </source>
</evidence>
<feature type="transmembrane region" description="Helical" evidence="13">
    <location>
        <begin position="85"/>
        <end position="107"/>
    </location>
</feature>
<sequence length="664" mass="76394">MPKHPGHSSKFGCKRLWRLIPGILRYRRLEYPLFVFALFWKLHYLHHNLNANNIDMNRLDNLIAIGSLILASFWTLWLSTRARSAALALLNVLLTGVIFADLVYYRYFRDFITVPVLLQAGQVGELGESISSLLLPRDLWLAADWLIAAIILGVWLLLRRLKSERLSQDGDRETGASAAHGKERPMGRLLTGLLAFMLGYVLTMGPIQHYKNTWAGELFTGNWWNLSLYNITGLLGFHYYDAYRYAKEHLSSKPALTAEEHKEIKRWFREAAEKRKAHNDTFAAYKDSNVIVVQVEALMNFVIGRQIGGEEITPHLNQLMKDSMYFASYYHQTGQGRTSDADFSSNSSLHPLPTGSVFVRFPNHNYDMLPQILGEHGYETGAYHAYEGSFWNRNAMYKAMGYDHFYHRQHYMMDEPLGWSLGDKSFFRQSLDFMTRDSRQPFYAFLVTLTSHHPYQLPASERKLDVGEFQGTLFGSYLESVHYADEALGQLIEGMKQKGIWDHTILYVYGDHDNSLKDKKPYEQFLGRSLSELDMHQIMNQVPLIIHLPDNGQAGVYQEPAGQLDMAPSLLHLLGIETDSYYMMGNDLFGSGDRFVALRSGAFTDGRVYYTPSADGLFEHGECYSLDTRELTDLEQCRRGYEEAKLRLSISDRVIQYNLLREYR</sequence>
<evidence type="ECO:0000256" key="6">
    <source>
        <dbReference type="ARBA" id="ARBA00022989"/>
    </source>
</evidence>
<dbReference type="Proteomes" id="UP001177943">
    <property type="component" value="Chromosome"/>
</dbReference>
<dbReference type="CDD" id="cd16015">
    <property type="entry name" value="LTA_synthase"/>
    <property type="match status" value="1"/>
</dbReference>
<accession>A0AA95IAF7</accession>
<dbReference type="InterPro" id="IPR050448">
    <property type="entry name" value="OpgB/LTA_synthase_biosynth"/>
</dbReference>
<evidence type="ECO:0000256" key="1">
    <source>
        <dbReference type="ARBA" id="ARBA00004651"/>
    </source>
</evidence>
<dbReference type="Gene3D" id="3.40.720.10">
    <property type="entry name" value="Alkaline Phosphatase, subunit A"/>
    <property type="match status" value="1"/>
</dbReference>
<comment type="subcellular location">
    <subcellularLocation>
        <location evidence="1">Cell membrane</location>
        <topology evidence="1">Multi-pass membrane protein</topology>
    </subcellularLocation>
</comment>
<keyword evidence="6 13" id="KW-1133">Transmembrane helix</keyword>
<dbReference type="Gene3D" id="3.30.1120.170">
    <property type="match status" value="1"/>
</dbReference>
<comment type="PTM">
    <text evidence="12">The conversion to 3-oxoalanine (also known as C-formylglycine, FGly), of a serine or cysteine residue in prokaryotes and of a cysteine residue in eukaryotes, is critical for catalytic activity.</text>
</comment>
<evidence type="ECO:0000256" key="7">
    <source>
        <dbReference type="ARBA" id="ARBA00023136"/>
    </source>
</evidence>
<dbReference type="EMBL" id="CP126084">
    <property type="protein sequence ID" value="WHX50833.1"/>
    <property type="molecule type" value="Genomic_DNA"/>
</dbReference>
<dbReference type="InterPro" id="IPR012160">
    <property type="entry name" value="LtaS-like"/>
</dbReference>
<comment type="pathway">
    <text evidence="2">Cell wall biogenesis; lipoteichoic acid biosynthesis.</text>
</comment>
<feature type="domain" description="Sulfatase N-terminal" evidence="14">
    <location>
        <begin position="288"/>
        <end position="576"/>
    </location>
</feature>
<dbReference type="RefSeq" id="WP_283927862.1">
    <property type="nucleotide sequence ID" value="NZ_CP126084.1"/>
</dbReference>
<feature type="binding site" evidence="11">
    <location>
        <position position="338"/>
    </location>
    <ligand>
        <name>Mn(2+)</name>
        <dbReference type="ChEBI" id="CHEBI:29035"/>
    </ligand>
</feature>
<evidence type="ECO:0000256" key="3">
    <source>
        <dbReference type="ARBA" id="ARBA00009983"/>
    </source>
</evidence>
<feature type="modified residue" description="3-oxoalanine (Ser)" evidence="12">
    <location>
        <position position="79"/>
    </location>
</feature>
<dbReference type="GO" id="GO:0016740">
    <property type="term" value="F:transferase activity"/>
    <property type="evidence" value="ECO:0007669"/>
    <property type="project" value="UniProtKB-KW"/>
</dbReference>
<evidence type="ECO:0000256" key="5">
    <source>
        <dbReference type="ARBA" id="ARBA00022692"/>
    </source>
</evidence>
<evidence type="ECO:0000259" key="14">
    <source>
        <dbReference type="Pfam" id="PF00884"/>
    </source>
</evidence>
<feature type="binding site" evidence="10">
    <location>
        <position position="452"/>
    </location>
    <ligand>
        <name>substrate</name>
    </ligand>
</feature>
<dbReference type="PIRSF" id="PIRSF005091">
    <property type="entry name" value="Mmb_sulf_HI1246"/>
    <property type="match status" value="1"/>
</dbReference>
<keyword evidence="15" id="KW-0808">Transferase</keyword>
<dbReference type="EC" id="2.7.8.-" evidence="15"/>
<evidence type="ECO:0000256" key="11">
    <source>
        <dbReference type="PIRSR" id="PIRSR005091-3"/>
    </source>
</evidence>
<feature type="binding site" evidence="11">
    <location>
        <position position="512"/>
    </location>
    <ligand>
        <name>Mn(2+)</name>
        <dbReference type="ChEBI" id="CHEBI:29035"/>
    </ligand>
</feature>
<dbReference type="KEGG" id="pwn:QNH46_09405"/>
<keyword evidence="10" id="KW-0479">Metal-binding</keyword>